<feature type="compositionally biased region" description="Polar residues" evidence="1">
    <location>
        <begin position="155"/>
        <end position="166"/>
    </location>
</feature>
<keyword evidence="2" id="KW-0472">Membrane</keyword>
<evidence type="ECO:0000256" key="1">
    <source>
        <dbReference type="SAM" id="MobiDB-lite"/>
    </source>
</evidence>
<keyword evidence="4" id="KW-1185">Reference proteome</keyword>
<dbReference type="InterPro" id="IPR027417">
    <property type="entry name" value="P-loop_NTPase"/>
</dbReference>
<evidence type="ECO:0000256" key="2">
    <source>
        <dbReference type="SAM" id="Phobius"/>
    </source>
</evidence>
<feature type="region of interest" description="Disordered" evidence="1">
    <location>
        <begin position="147"/>
        <end position="166"/>
    </location>
</feature>
<keyword evidence="2" id="KW-1133">Transmembrane helix</keyword>
<reference evidence="3 4" key="1">
    <citation type="journal article" date="2020" name="G3 (Bethesda)">
        <title>Improved Reference Genome for Cyclotella cryptica CCMP332, a Model for Cell Wall Morphogenesis, Salinity Adaptation, and Lipid Production in Diatoms (Bacillariophyta).</title>
        <authorList>
            <person name="Roberts W.R."/>
            <person name="Downey K.M."/>
            <person name="Ruck E.C."/>
            <person name="Traller J.C."/>
            <person name="Alverson A.J."/>
        </authorList>
    </citation>
    <scope>NUCLEOTIDE SEQUENCE [LARGE SCALE GENOMIC DNA]</scope>
    <source>
        <strain evidence="3 4">CCMP332</strain>
    </source>
</reference>
<evidence type="ECO:0008006" key="5">
    <source>
        <dbReference type="Google" id="ProtNLM"/>
    </source>
</evidence>
<name>A0ABD3QP41_9STRA</name>
<feature type="region of interest" description="Disordered" evidence="1">
    <location>
        <begin position="116"/>
        <end position="141"/>
    </location>
</feature>
<gene>
    <name evidence="3" type="ORF">HJC23_001234</name>
</gene>
<dbReference type="PANTHER" id="PTHR12137">
    <property type="entry name" value="CARBOHYDRATE SULFOTRANSFERASE"/>
    <property type="match status" value="1"/>
</dbReference>
<feature type="transmembrane region" description="Helical" evidence="2">
    <location>
        <begin position="179"/>
        <end position="201"/>
    </location>
</feature>
<keyword evidence="2" id="KW-0812">Transmembrane</keyword>
<dbReference type="InterPro" id="IPR018011">
    <property type="entry name" value="Carb_sulfotrans_8-10"/>
</dbReference>
<proteinExistence type="predicted"/>
<dbReference type="Proteomes" id="UP001516023">
    <property type="component" value="Unassembled WGS sequence"/>
</dbReference>
<organism evidence="3 4">
    <name type="scientific">Cyclotella cryptica</name>
    <dbReference type="NCBI Taxonomy" id="29204"/>
    <lineage>
        <taxon>Eukaryota</taxon>
        <taxon>Sar</taxon>
        <taxon>Stramenopiles</taxon>
        <taxon>Ochrophyta</taxon>
        <taxon>Bacillariophyta</taxon>
        <taxon>Coscinodiscophyceae</taxon>
        <taxon>Thalassiosirophycidae</taxon>
        <taxon>Stephanodiscales</taxon>
        <taxon>Stephanodiscaceae</taxon>
        <taxon>Cyclotella</taxon>
    </lineage>
</organism>
<accession>A0ABD3QP41</accession>
<protein>
    <recommendedName>
        <fullName evidence="5">Sulfotransferase domain-containing protein</fullName>
    </recommendedName>
</protein>
<dbReference type="AlphaFoldDB" id="A0ABD3QP41"/>
<dbReference type="EMBL" id="JABMIG020000024">
    <property type="protein sequence ID" value="KAL3801838.1"/>
    <property type="molecule type" value="Genomic_DNA"/>
</dbReference>
<evidence type="ECO:0000313" key="3">
    <source>
        <dbReference type="EMBL" id="KAL3801838.1"/>
    </source>
</evidence>
<sequence length="1245" mass="141076">MTTLCRSMLSNDEFLNSFQRRNNSKVEEKSERNFSPIARWWHSNPILVQTGKTIAIPSIALSAAIIRREPNATHGEGQSLPLHFSLCTRCLSLLFIISNIPRPSLESTCPMCTTNSNTKERRSLLRPPPGSHTGTATSAFSHPYSRPLFERANSDDSQNGKNAKSKQTMMIASQSFSGLVKIAMASTIGILLFVSLLLATLQRHSLPSGSVQLRGNSNPHEHEPMLDTATLQHPFDSIWPNDQLPQWAIKSPPAALFPPPHTIPLSKRTCLVHVGKTAGSTIGCQLGFNLHCPAADDDDTPRSIAPGRLPRYVTNMFHTNIYDCDDASTRYYLFVVRNPLERIQSAFAYDKPRDWGEFRRTMGDKYYWLRKRLYADCGFETLEDLAVRGLRNETTRRVMDGALVTTSEECKRRAVASLLGTEHFGCHFYYNYQYHYEGVPSNATIMTIRTEHIVRDWNAVEVELGGQTNILGLPEKGAVMQRNNVNTAKADSDKYLSEESRMVICKLLCNDIQVYKEILRRSVNLDVEQVAISIDELKHSCPIEAVATTCDTPKPDIRQKLLDSRGYQGQTQIRSPYEEHWQGEWPLPYKMTKDYAKYLRKTSPDKEVCFVHVGKTAGSTIACALGFNMPECRKANTATVAPGLLPQYTTKRFHCGLYDCFDDSAYYMFALRNPLVRFVSAFNYDMPLDWEAFRAQEGERQYNFLKKLFLDCPYRSVEEMVKLGIDEGYDGNITISNECRQRALGAIDGTGHYGTQMYYNYQYYAEGIPKGANVLVIRTEHLVDDWNSAESMVGGVTNILGPDQTTLVFTNVNGHSAPETKELSDESRFLLCEKLCNEIQVYKKILNVAVNLSEEQRQQSFEELKVSCPREAIAESCEVPLPDITTKLYRSRGYNEGIRLDAPQGEISIGRSLHPEPPSPYELTWPDLKLPFYMKKDREFAVESVPADKKTCFVHVGKTAGSTVGCAIGFNLHCSSKTIAPGVFPQYATNMFHSQMYDCHDDSAYFVFVVRNPLDRMISAFNYDNPSKDWEKFRQEYGQKHYNFRKKLYMDCPFTTFDELAQQGLSSHGNATEECRRRAAAAIDGTEHFGCHFFFNYQYHLEAVPHGSTIMTIRTEHLIEDWNSVEYNLGGQKKVLGPNQMVLSHNNVNTASGDKLKHLSDESRTLICEKLCNEIQMYKKILRNSINLSEEQVKESIIEEMMESCPVEAKSEQCKDPLPDITNKLVNSRGYLKKDDGISRMVPSS</sequence>
<evidence type="ECO:0000313" key="4">
    <source>
        <dbReference type="Proteomes" id="UP001516023"/>
    </source>
</evidence>
<comment type="caution">
    <text evidence="3">The sequence shown here is derived from an EMBL/GenBank/DDBJ whole genome shotgun (WGS) entry which is preliminary data.</text>
</comment>
<dbReference type="SUPFAM" id="SSF52540">
    <property type="entry name" value="P-loop containing nucleoside triphosphate hydrolases"/>
    <property type="match status" value="1"/>
</dbReference>
<dbReference type="PANTHER" id="PTHR12137:SF54">
    <property type="entry name" value="CARBOHYDRATE SULFOTRANSFERASE"/>
    <property type="match status" value="1"/>
</dbReference>
<dbReference type="Gene3D" id="3.40.50.300">
    <property type="entry name" value="P-loop containing nucleotide triphosphate hydrolases"/>
    <property type="match status" value="2"/>
</dbReference>